<sequence length="31" mass="3376">MFYTAAGTGTKRSSSCPPALGLQRFAAFYQF</sequence>
<organism evidence="1">
    <name type="scientific">Myoviridae sp. ctOAa14</name>
    <dbReference type="NCBI Taxonomy" id="2826646"/>
    <lineage>
        <taxon>Viruses</taxon>
        <taxon>Duplodnaviria</taxon>
        <taxon>Heunggongvirae</taxon>
        <taxon>Uroviricota</taxon>
        <taxon>Caudoviricetes</taxon>
    </lineage>
</organism>
<evidence type="ECO:0000313" key="1">
    <source>
        <dbReference type="EMBL" id="DAD84670.1"/>
    </source>
</evidence>
<name>A0A8S5MQS9_9CAUD</name>
<reference evidence="1" key="1">
    <citation type="journal article" date="2021" name="Proc. Natl. Acad. Sci. U.S.A.">
        <title>A Catalog of Tens of Thousands of Viruses from Human Metagenomes Reveals Hidden Associations with Chronic Diseases.</title>
        <authorList>
            <person name="Tisza M.J."/>
            <person name="Buck C.B."/>
        </authorList>
    </citation>
    <scope>NUCLEOTIDE SEQUENCE</scope>
    <source>
        <strain evidence="1">CtOAa14</strain>
    </source>
</reference>
<accession>A0A8S5MQS9</accession>
<protein>
    <submittedName>
        <fullName evidence="1">Uncharacterized protein</fullName>
    </submittedName>
</protein>
<dbReference type="EMBL" id="BK014964">
    <property type="protein sequence ID" value="DAD84670.1"/>
    <property type="molecule type" value="Genomic_DNA"/>
</dbReference>
<proteinExistence type="predicted"/>